<dbReference type="GO" id="GO:0005524">
    <property type="term" value="F:ATP binding"/>
    <property type="evidence" value="ECO:0007669"/>
    <property type="project" value="InterPro"/>
</dbReference>
<evidence type="ECO:0000313" key="3">
    <source>
        <dbReference type="Proteomes" id="UP000198635"/>
    </source>
</evidence>
<dbReference type="OrthoDB" id="9804145at2"/>
<dbReference type="GO" id="GO:0003677">
    <property type="term" value="F:DNA binding"/>
    <property type="evidence" value="ECO:0007669"/>
    <property type="project" value="InterPro"/>
</dbReference>
<accession>A0A1I3V950</accession>
<dbReference type="InterPro" id="IPR027417">
    <property type="entry name" value="P-loop_NTPase"/>
</dbReference>
<dbReference type="SUPFAM" id="SSF52540">
    <property type="entry name" value="P-loop containing nucleoside triphosphate hydrolases"/>
    <property type="match status" value="2"/>
</dbReference>
<keyword evidence="3" id="KW-1185">Reference proteome</keyword>
<dbReference type="InterPro" id="IPR006935">
    <property type="entry name" value="Helicase/UvrB_N"/>
</dbReference>
<gene>
    <name evidence="2" type="ORF">SAMN04488082_10975</name>
</gene>
<dbReference type="STRING" id="52560.SAMN04488082_10975"/>
<dbReference type="Gene3D" id="3.40.50.300">
    <property type="entry name" value="P-loop containing nucleotide triphosphate hydrolases"/>
    <property type="match status" value="1"/>
</dbReference>
<dbReference type="GO" id="GO:0016787">
    <property type="term" value="F:hydrolase activity"/>
    <property type="evidence" value="ECO:0007669"/>
    <property type="project" value="InterPro"/>
</dbReference>
<protein>
    <submittedName>
        <fullName evidence="2">Type III restriction enzyme, res subunit</fullName>
    </submittedName>
</protein>
<dbReference type="EMBL" id="FORX01000009">
    <property type="protein sequence ID" value="SFJ90757.1"/>
    <property type="molecule type" value="Genomic_DNA"/>
</dbReference>
<evidence type="ECO:0000313" key="2">
    <source>
        <dbReference type="EMBL" id="SFJ90757.1"/>
    </source>
</evidence>
<evidence type="ECO:0000259" key="1">
    <source>
        <dbReference type="Pfam" id="PF04851"/>
    </source>
</evidence>
<dbReference type="AlphaFoldDB" id="A0A1I3V950"/>
<dbReference type="Pfam" id="PF04851">
    <property type="entry name" value="ResIII"/>
    <property type="match status" value="1"/>
</dbReference>
<name>A0A1I3V950_9BACT</name>
<reference evidence="3" key="1">
    <citation type="submission" date="2016-10" db="EMBL/GenBank/DDBJ databases">
        <authorList>
            <person name="Varghese N."/>
            <person name="Submissions S."/>
        </authorList>
    </citation>
    <scope>NUCLEOTIDE SEQUENCE [LARGE SCALE GENOMIC DNA]</scope>
    <source>
        <strain evidence="3">DSM 5918</strain>
    </source>
</reference>
<dbReference type="Proteomes" id="UP000198635">
    <property type="component" value="Unassembled WGS sequence"/>
</dbReference>
<dbReference type="RefSeq" id="WP_092374990.1">
    <property type="nucleotide sequence ID" value="NZ_FORX01000009.1"/>
</dbReference>
<proteinExistence type="predicted"/>
<organism evidence="2 3">
    <name type="scientific">Desulfomicrobium apsheronum</name>
    <dbReference type="NCBI Taxonomy" id="52560"/>
    <lineage>
        <taxon>Bacteria</taxon>
        <taxon>Pseudomonadati</taxon>
        <taxon>Thermodesulfobacteriota</taxon>
        <taxon>Desulfovibrionia</taxon>
        <taxon>Desulfovibrionales</taxon>
        <taxon>Desulfomicrobiaceae</taxon>
        <taxon>Desulfomicrobium</taxon>
    </lineage>
</organism>
<sequence length="1041" mass="119867">MPLPFYQRLVLTKWALSLFEGSDLSNLSRHLKADSLEGFDEDNISKFVQMLTCHLPADSSLTKELLLGYDANIVRHWRAIAEPRSRGGKIITPKYYQYLCLLFAEIYLDRYFQDKNALLAELNRFLHSFNADLPRADKVEEFRSEDLNKLAFWNATGSGKTLLMHVNILQYRHYLALRGKARDLNRIILLTPNEGLSRQHLDEFTQSKMQAVLFSKGQSISHKLGLIEIIDIHKIREESGDKTVAVDTFEGNNLVLVDEGHKGSGGVEWMDKRNRLCAQGFSFEYSATFGQALKAANNAGLTQLYAKCILFDYSYRYFYGDGYGKDYRILNLSDDTDEGRRNLYLIACLLCFYQQMRLYEDRRQEFRPFNIHCPLLVFVGGTVKAVRTEGGRKVSDVIAILQFISSFTMDRTGSIEGLRRILKHEDGLTDPKGRNIFAAAFGHLHYEGLHAEDVFDDILKRVFHTAAPGKLHVEFLKGGDGEIALKLGEGNQPFGVINVGDAKELWKLCEDIPQLVTMEKDFSESLFRKINADDGGINVLIGSKKFTEGWNSWRVSTMGLMNIGRSEGSEIIQLFGRGVRLKGFEFCLKRSSEVRAPKTPQFIKTCETLNIFGIRADYMQQFQEYLADEGLPTDVEEFMLPVVNNLGRIKLKVPKVSDEANFKATQRPTLEFPPEPLTSRPLILDWYPKIQAIIAQGLRGGLADAKKNEIRRLTDRHLAFINWDDVYFELIRFKNERSWFNFNLSKDILPELVSKGGWFKLLVPEGDIEPVNFANIRRCQEVVIALLKKYCDRYYGFRKDEYEKPFIQYAELGPDDPNFFEAYKVAVDRSAIEIIDEVKAIQTAIAEKKLANMSFGKIQPIIFERHLYSPLLHIKDGSELVTISPVELNEGEKDFVLDLKAHYEKHKSWFEGRELYLLRNRSRGKGIGFFEAENFYPDFILWLLQDEKQHIAFIDPKGILRLRGLEDPKIMFHKTIKNLENRLGDHNVTMDAFIISSTSIEDVKWWSEGGNILEFNKRNVLFQKEQRDVYVKMLLERIEAY</sequence>
<feature type="domain" description="Helicase/UvrB N-terminal" evidence="1">
    <location>
        <begin position="137"/>
        <end position="269"/>
    </location>
</feature>